<dbReference type="Gene3D" id="3.40.50.620">
    <property type="entry name" value="HUPs"/>
    <property type="match status" value="1"/>
</dbReference>
<feature type="domain" description="N-acetyltransferase" evidence="3">
    <location>
        <begin position="2"/>
        <end position="144"/>
    </location>
</feature>
<dbReference type="Pfam" id="PF08218">
    <property type="entry name" value="Citrate_ly_lig"/>
    <property type="match status" value="1"/>
</dbReference>
<accession>K6XB32</accession>
<dbReference type="GO" id="GO:0016829">
    <property type="term" value="F:lyase activity"/>
    <property type="evidence" value="ECO:0007669"/>
    <property type="project" value="UniProtKB-KW"/>
</dbReference>
<keyword evidence="4" id="KW-0456">Lyase</keyword>
<dbReference type="InterPro" id="IPR014729">
    <property type="entry name" value="Rossmann-like_a/b/a_fold"/>
</dbReference>
<protein>
    <submittedName>
        <fullName evidence="4">Citrate lyase ligase</fullName>
    </submittedName>
</protein>
<dbReference type="GO" id="GO:0008771">
    <property type="term" value="F:[citrate (pro-3S)-lyase] ligase activity"/>
    <property type="evidence" value="ECO:0007669"/>
    <property type="project" value="InterPro"/>
</dbReference>
<gene>
    <name evidence="4" type="primary">citC</name>
    <name evidence="4" type="ORF">KILIM_031_00060</name>
</gene>
<dbReference type="SMART" id="SM00764">
    <property type="entry name" value="Citrate_ly_lig"/>
    <property type="match status" value="1"/>
</dbReference>
<dbReference type="AlphaFoldDB" id="K6XB32"/>
<dbReference type="GO" id="GO:0005524">
    <property type="term" value="F:ATP binding"/>
    <property type="evidence" value="ECO:0007669"/>
    <property type="project" value="UniProtKB-KW"/>
</dbReference>
<dbReference type="InterPro" id="IPR013166">
    <property type="entry name" value="Citrate_lyase_ligase_C"/>
</dbReference>
<dbReference type="PANTHER" id="PTHR40599:SF1">
    <property type="entry name" value="[CITRATE [PRO-3S]-LYASE] LIGASE"/>
    <property type="match status" value="1"/>
</dbReference>
<dbReference type="SUPFAM" id="SSF55729">
    <property type="entry name" value="Acyl-CoA N-acyltransferases (Nat)"/>
    <property type="match status" value="1"/>
</dbReference>
<dbReference type="PANTHER" id="PTHR40599">
    <property type="entry name" value="[CITRATE [PRO-3S]-LYASE] LIGASE"/>
    <property type="match status" value="1"/>
</dbReference>
<proteinExistence type="predicted"/>
<organism evidence="4 5">
    <name type="scientific">Kineosphaera limosa NBRC 100340</name>
    <dbReference type="NCBI Taxonomy" id="1184609"/>
    <lineage>
        <taxon>Bacteria</taxon>
        <taxon>Bacillati</taxon>
        <taxon>Actinomycetota</taxon>
        <taxon>Actinomycetes</taxon>
        <taxon>Micrococcales</taxon>
        <taxon>Dermatophilaceae</taxon>
        <taxon>Kineosphaera</taxon>
    </lineage>
</organism>
<dbReference type="STRING" id="1184609.KILIM_031_00060"/>
<evidence type="ECO:0000313" key="5">
    <source>
        <dbReference type="Proteomes" id="UP000008366"/>
    </source>
</evidence>
<dbReference type="GO" id="GO:0016747">
    <property type="term" value="F:acyltransferase activity, transferring groups other than amino-acyl groups"/>
    <property type="evidence" value="ECO:0007669"/>
    <property type="project" value="InterPro"/>
</dbReference>
<dbReference type="Gene3D" id="3.40.630.30">
    <property type="match status" value="1"/>
</dbReference>
<reference evidence="4 5" key="1">
    <citation type="submission" date="2012-08" db="EMBL/GenBank/DDBJ databases">
        <title>Whole genome shotgun sequence of Kineosphaera limosa NBRC 100340.</title>
        <authorList>
            <person name="Yoshida I."/>
            <person name="Isaki S."/>
            <person name="Hosoyama A."/>
            <person name="Tsuchikane K."/>
            <person name="Katsumata H."/>
            <person name="Ando Y."/>
            <person name="Ohji S."/>
            <person name="Hamada M."/>
            <person name="Tamura T."/>
            <person name="Yamazoe A."/>
            <person name="Yamazaki S."/>
            <person name="Fujita N."/>
        </authorList>
    </citation>
    <scope>NUCLEOTIDE SEQUENCE [LARGE SCALE GENOMIC DNA]</scope>
    <source>
        <strain evidence="4 5">NBRC 100340</strain>
    </source>
</reference>
<evidence type="ECO:0000313" key="4">
    <source>
        <dbReference type="EMBL" id="GAB96034.1"/>
    </source>
</evidence>
<evidence type="ECO:0000256" key="2">
    <source>
        <dbReference type="ARBA" id="ARBA00022840"/>
    </source>
</evidence>
<dbReference type="InterPro" id="IPR000182">
    <property type="entry name" value="GNAT_dom"/>
</dbReference>
<dbReference type="EMBL" id="BAHD01000031">
    <property type="protein sequence ID" value="GAB96034.1"/>
    <property type="molecule type" value="Genomic_DNA"/>
</dbReference>
<dbReference type="Pfam" id="PF13508">
    <property type="entry name" value="Acetyltransf_7"/>
    <property type="match status" value="1"/>
</dbReference>
<keyword evidence="5" id="KW-1185">Reference proteome</keyword>
<keyword evidence="2" id="KW-0067">ATP-binding</keyword>
<dbReference type="InterPro" id="IPR005216">
    <property type="entry name" value="Citrate_lyase_ligase"/>
</dbReference>
<dbReference type="Proteomes" id="UP000008366">
    <property type="component" value="Unassembled WGS sequence"/>
</dbReference>
<comment type="caution">
    <text evidence="4">The sequence shown here is derived from an EMBL/GenBank/DDBJ whole genome shotgun (WGS) entry which is preliminary data.</text>
</comment>
<dbReference type="PROSITE" id="PS51186">
    <property type="entry name" value="GNAT"/>
    <property type="match status" value="1"/>
</dbReference>
<dbReference type="RefSeq" id="WP_006592566.1">
    <property type="nucleotide sequence ID" value="NZ_BAHD01000031.1"/>
</dbReference>
<keyword evidence="1" id="KW-0547">Nucleotide-binding</keyword>
<evidence type="ECO:0000256" key="1">
    <source>
        <dbReference type="ARBA" id="ARBA00022741"/>
    </source>
</evidence>
<evidence type="ECO:0000259" key="3">
    <source>
        <dbReference type="PROSITE" id="PS51186"/>
    </source>
</evidence>
<dbReference type="NCBIfam" id="TIGR00124">
    <property type="entry name" value="cit_ly_ligase"/>
    <property type="match status" value="1"/>
</dbReference>
<sequence>MRVVNGLSPWDSDVSLGTLIPAVDPAGLTQVAGLLATRGLGLDADIEVFVTAHADGRLIGCMGLAGVVVKCAAIDEDAQGAGIAARLMERLNYEALDRGRANLFVFTTPCNRAVFETLGFTTLAHTSRAVLLENTPFGLADYRRELRRHRRAADRVGAIVLNANPFTLGHRHLVSIAADALDVLHVFVVAEDASLFGTDERLRLVRAGVAELGLGDRVVVHPGSRYIVSRATFPDYFLTRESERDDAAAGLDLQLFRTAIAPELGVTDRFVGTEPYSAVTAAYNDQMRRWLAAPVMPTPSPLQLRPPSLASTPTPGLRRQADAPAITVHEVPRLELDGMPISASRVRDAIGAGDLNAAARLVPTPTLESIRTLFFADSQEPSCE</sequence>
<dbReference type="OrthoDB" id="9779753at2"/>
<name>K6XB32_9MICO</name>
<dbReference type="InterPro" id="IPR016181">
    <property type="entry name" value="Acyl_CoA_acyltransferase"/>
</dbReference>
<dbReference type="eggNOG" id="COG3053">
    <property type="taxonomic scope" value="Bacteria"/>
</dbReference>
<keyword evidence="4" id="KW-0436">Ligase</keyword>
<dbReference type="SUPFAM" id="SSF52374">
    <property type="entry name" value="Nucleotidylyl transferase"/>
    <property type="match status" value="1"/>
</dbReference>